<gene>
    <name evidence="6" type="ORF">NCGR_LOCUS41871</name>
</gene>
<feature type="repeat" description="PPR" evidence="4">
    <location>
        <begin position="165"/>
        <end position="199"/>
    </location>
</feature>
<evidence type="ECO:0000256" key="2">
    <source>
        <dbReference type="ARBA" id="ARBA00022737"/>
    </source>
</evidence>
<evidence type="ECO:0000256" key="4">
    <source>
        <dbReference type="PROSITE-ProRule" id="PRU00708"/>
    </source>
</evidence>
<dbReference type="PROSITE" id="PS51375">
    <property type="entry name" value="PPR"/>
    <property type="match status" value="10"/>
</dbReference>
<protein>
    <submittedName>
        <fullName evidence="6">Uncharacterized protein</fullName>
    </submittedName>
</protein>
<dbReference type="PANTHER" id="PTHR46128:SF358">
    <property type="entry name" value="TETRATRICOPEPTIDE REPEAT (TPR)-LIKE SUPERFAMILY PROTEIN"/>
    <property type="match status" value="1"/>
</dbReference>
<dbReference type="EMBL" id="CAJGYO010000010">
    <property type="protein sequence ID" value="CAD6258396.1"/>
    <property type="molecule type" value="Genomic_DNA"/>
</dbReference>
<evidence type="ECO:0000313" key="6">
    <source>
        <dbReference type="EMBL" id="CAD6258396.1"/>
    </source>
</evidence>
<dbReference type="Gene3D" id="1.25.40.10">
    <property type="entry name" value="Tetratricopeptide repeat domain"/>
    <property type="match status" value="5"/>
</dbReference>
<feature type="repeat" description="PPR" evidence="4">
    <location>
        <begin position="129"/>
        <end position="164"/>
    </location>
</feature>
<dbReference type="NCBIfam" id="TIGR00756">
    <property type="entry name" value="PPR"/>
    <property type="match status" value="10"/>
</dbReference>
<dbReference type="InterPro" id="IPR050872">
    <property type="entry name" value="PPR_P_subfamily"/>
</dbReference>
<keyword evidence="7" id="KW-1185">Reference proteome</keyword>
<feature type="repeat" description="PPR" evidence="4">
    <location>
        <begin position="287"/>
        <end position="321"/>
    </location>
</feature>
<evidence type="ECO:0000256" key="3">
    <source>
        <dbReference type="ARBA" id="ARBA00022946"/>
    </source>
</evidence>
<feature type="repeat" description="PPR" evidence="4">
    <location>
        <begin position="94"/>
        <end position="128"/>
    </location>
</feature>
<comment type="similarity">
    <text evidence="1">Belongs to the PPR family. P subfamily.</text>
</comment>
<keyword evidence="2" id="KW-0677">Repeat</keyword>
<feature type="coiled-coil region" evidence="5">
    <location>
        <begin position="680"/>
        <end position="721"/>
    </location>
</feature>
<organism evidence="6 7">
    <name type="scientific">Miscanthus lutarioriparius</name>
    <dbReference type="NCBI Taxonomy" id="422564"/>
    <lineage>
        <taxon>Eukaryota</taxon>
        <taxon>Viridiplantae</taxon>
        <taxon>Streptophyta</taxon>
        <taxon>Embryophyta</taxon>
        <taxon>Tracheophyta</taxon>
        <taxon>Spermatophyta</taxon>
        <taxon>Magnoliopsida</taxon>
        <taxon>Liliopsida</taxon>
        <taxon>Poales</taxon>
        <taxon>Poaceae</taxon>
        <taxon>PACMAD clade</taxon>
        <taxon>Panicoideae</taxon>
        <taxon>Andropogonodae</taxon>
        <taxon>Andropogoneae</taxon>
        <taxon>Saccharinae</taxon>
        <taxon>Miscanthus</taxon>
    </lineage>
</organism>
<feature type="repeat" description="PPR" evidence="4">
    <location>
        <begin position="250"/>
        <end position="280"/>
    </location>
</feature>
<accession>A0A811QCG0</accession>
<evidence type="ECO:0000256" key="1">
    <source>
        <dbReference type="ARBA" id="ARBA00007626"/>
    </source>
</evidence>
<dbReference type="InterPro" id="IPR002885">
    <property type="entry name" value="PPR_rpt"/>
</dbReference>
<feature type="repeat" description="PPR" evidence="4">
    <location>
        <begin position="215"/>
        <end position="249"/>
    </location>
</feature>
<comment type="caution">
    <text evidence="6">The sequence shown here is derived from an EMBL/GenBank/DDBJ whole genome shotgun (WGS) entry which is preliminary data.</text>
</comment>
<sequence length="724" mass="80637">MSRLVSDAHRRCFELERVIASRARSGHLGLDDVLKLFDELLPHARPASVTAFNQILTAVSRASGRRSSSTSDSELVVSLFNRMIRECSTKVTPNLCTYSILIGCFCRMGHLEHGFTAFGLILKTGWRVNGIVINQLLKGLCDEKRVSEAMDVLLQRMPEHGCTPNVVSYNILLKGFCNEKKAEEALELLCMMANDQVDRAYNLFLEMMDRGILPDVVTYTTVIDGLCKAQVVDKAEGVFQQMIDKGVKPDNGTYNCLIHGYLSIGHWKEVVRLLKEMSTHANGISPNHHIFNIVFCAYAKCGMIDKAMDIFNKMRQHGLSPNAVSYGALIDVLCKLGRVDDTEVKFDQMINEGVTPNIVVLSSLVYGLCTVNKWEKAEELFFEMLDQGIRPNVVFLNTLICNLCNVGRVVEAQRLIDLMEHVGVRPNAFSYNPLIYGYCLVGRMDEAKKSLCSKDLQLDIITFNIMIGALLKGGRKEDAMDLFAAIPANGLVPDYRLVVENLIEEGSLEEFDSLFSAMENSGCVPNSQMLNSLVRRLLHRGDISRAGAYLYKLDEKNFSLEASTTSVLISLFSREEYQHQAKSLPERRIPPAPELLHLEKRQRKPPLVLTGFILKLATGNRKGGPGSELTSQPLGRLTWVTSQSGGKIWIQGLRVPGHSMDSGHGNTTDEGTRVIDKLGKEEAVKTMHSQENHLKELQATITDLKAEITELKIALESARSQGKV</sequence>
<dbReference type="Pfam" id="PF13041">
    <property type="entry name" value="PPR_2"/>
    <property type="match status" value="4"/>
</dbReference>
<feature type="repeat" description="PPR" evidence="4">
    <location>
        <begin position="459"/>
        <end position="493"/>
    </location>
</feature>
<keyword evidence="5" id="KW-0175">Coiled coil</keyword>
<dbReference type="AlphaFoldDB" id="A0A811QCG0"/>
<dbReference type="Pfam" id="PF12854">
    <property type="entry name" value="PPR_1"/>
    <property type="match status" value="2"/>
</dbReference>
<dbReference type="Pfam" id="PF01535">
    <property type="entry name" value="PPR"/>
    <property type="match status" value="1"/>
</dbReference>
<dbReference type="OrthoDB" id="185373at2759"/>
<dbReference type="InterPro" id="IPR011990">
    <property type="entry name" value="TPR-like_helical_dom_sf"/>
</dbReference>
<dbReference type="PANTHER" id="PTHR46128">
    <property type="entry name" value="MITOCHONDRIAL GROUP I INTRON SPLICING FACTOR CCM1"/>
    <property type="match status" value="1"/>
</dbReference>
<evidence type="ECO:0000313" key="7">
    <source>
        <dbReference type="Proteomes" id="UP000604825"/>
    </source>
</evidence>
<feature type="repeat" description="PPR" evidence="4">
    <location>
        <begin position="392"/>
        <end position="426"/>
    </location>
</feature>
<evidence type="ECO:0000256" key="5">
    <source>
        <dbReference type="SAM" id="Coils"/>
    </source>
</evidence>
<reference evidence="6" key="1">
    <citation type="submission" date="2020-10" db="EMBL/GenBank/DDBJ databases">
        <authorList>
            <person name="Han B."/>
            <person name="Lu T."/>
            <person name="Zhao Q."/>
            <person name="Huang X."/>
            <person name="Zhao Y."/>
        </authorList>
    </citation>
    <scope>NUCLEOTIDE SEQUENCE</scope>
</reference>
<proteinExistence type="inferred from homology"/>
<name>A0A811QCG0_9POAL</name>
<feature type="repeat" description="PPR" evidence="4">
    <location>
        <begin position="357"/>
        <end position="391"/>
    </location>
</feature>
<feature type="repeat" description="PPR" evidence="4">
    <location>
        <begin position="322"/>
        <end position="356"/>
    </location>
</feature>
<keyword evidence="3" id="KW-0809">Transit peptide</keyword>
<dbReference type="Proteomes" id="UP000604825">
    <property type="component" value="Unassembled WGS sequence"/>
</dbReference>